<keyword evidence="4" id="KW-1185">Reference proteome</keyword>
<feature type="signal peptide" evidence="2">
    <location>
        <begin position="1"/>
        <end position="21"/>
    </location>
</feature>
<proteinExistence type="predicted"/>
<evidence type="ECO:0000256" key="2">
    <source>
        <dbReference type="SAM" id="SignalP"/>
    </source>
</evidence>
<keyword evidence="3" id="KW-0449">Lipoprotein</keyword>
<dbReference type="Pfam" id="PF03548">
    <property type="entry name" value="LolA"/>
    <property type="match status" value="1"/>
</dbReference>
<accession>A0ABT8CRX0</accession>
<evidence type="ECO:0000313" key="4">
    <source>
        <dbReference type="Proteomes" id="UP001242368"/>
    </source>
</evidence>
<gene>
    <name evidence="3" type="ORF">QW060_05185</name>
</gene>
<dbReference type="SUPFAM" id="SSF89392">
    <property type="entry name" value="Prokaryotic lipoproteins and lipoprotein localization factors"/>
    <property type="match status" value="1"/>
</dbReference>
<dbReference type="Proteomes" id="UP001242368">
    <property type="component" value="Unassembled WGS sequence"/>
</dbReference>
<organism evidence="3 4">
    <name type="scientific">Paenimyroides ceti</name>
    <dbReference type="NCBI Taxonomy" id="395087"/>
    <lineage>
        <taxon>Bacteria</taxon>
        <taxon>Pseudomonadati</taxon>
        <taxon>Bacteroidota</taxon>
        <taxon>Flavobacteriia</taxon>
        <taxon>Flavobacteriales</taxon>
        <taxon>Flavobacteriaceae</taxon>
        <taxon>Paenimyroides</taxon>
    </lineage>
</organism>
<evidence type="ECO:0000313" key="3">
    <source>
        <dbReference type="EMBL" id="MDN3706521.1"/>
    </source>
</evidence>
<reference evidence="4" key="1">
    <citation type="journal article" date="2019" name="Int. J. Syst. Evol. Microbiol.">
        <title>The Global Catalogue of Microorganisms (GCM) 10K type strain sequencing project: providing services to taxonomists for standard genome sequencing and annotation.</title>
        <authorList>
            <consortium name="The Broad Institute Genomics Platform"/>
            <consortium name="The Broad Institute Genome Sequencing Center for Infectious Disease"/>
            <person name="Wu L."/>
            <person name="Ma J."/>
        </authorList>
    </citation>
    <scope>NUCLEOTIDE SEQUENCE [LARGE SCALE GENOMIC DNA]</scope>
    <source>
        <strain evidence="4">CECT 7184</strain>
    </source>
</reference>
<dbReference type="InterPro" id="IPR029046">
    <property type="entry name" value="LolA/LolB/LppX"/>
</dbReference>
<dbReference type="Gene3D" id="2.50.20.10">
    <property type="entry name" value="Lipoprotein localisation LolA/LolB/LppX"/>
    <property type="match status" value="1"/>
</dbReference>
<sequence length="208" mass="23336">MKYFFNIITALMLVFSAQAQQADKAKKLLDEVSSKIKSYKNIAIDFSYNVNGQDHSGNLTLEGDKYLATFMGITQLYDGDKVYTVNPEDEEVTVSKLSTSNTGAITPSKALTFFNSGYTYSWDITQKAAGKNLQYIKLKPTSSKSSTKEILLGIDTATKHIYTIIEVFKNGNKSIITVKTFKTNQTLSKNHFTFASSKYPNYYINKLD</sequence>
<dbReference type="EMBL" id="JAUFQU010000001">
    <property type="protein sequence ID" value="MDN3706521.1"/>
    <property type="molecule type" value="Genomic_DNA"/>
</dbReference>
<keyword evidence="1 2" id="KW-0732">Signal</keyword>
<comment type="caution">
    <text evidence="3">The sequence shown here is derived from an EMBL/GenBank/DDBJ whole genome shotgun (WGS) entry which is preliminary data.</text>
</comment>
<dbReference type="RefSeq" id="WP_290362590.1">
    <property type="nucleotide sequence ID" value="NZ_JAUFQU010000001.1"/>
</dbReference>
<name>A0ABT8CRX0_9FLAO</name>
<feature type="chain" id="PRO_5047413601" evidence="2">
    <location>
        <begin position="22"/>
        <end position="208"/>
    </location>
</feature>
<dbReference type="InterPro" id="IPR004564">
    <property type="entry name" value="OM_lipoprot_carrier_LolA-like"/>
</dbReference>
<dbReference type="CDD" id="cd16325">
    <property type="entry name" value="LolA"/>
    <property type="match status" value="1"/>
</dbReference>
<protein>
    <submittedName>
        <fullName evidence="3">Outer membrane lipoprotein carrier protein LolA</fullName>
    </submittedName>
</protein>
<evidence type="ECO:0000256" key="1">
    <source>
        <dbReference type="ARBA" id="ARBA00022729"/>
    </source>
</evidence>